<comment type="caution">
    <text evidence="2">The sequence shown here is derived from an EMBL/GenBank/DDBJ whole genome shotgun (WGS) entry which is preliminary data.</text>
</comment>
<dbReference type="PANTHER" id="PTHR19288:SF46">
    <property type="entry name" value="HALOACID DEHALOGENASE-LIKE HYDROLASE DOMAIN-CONTAINING PROTEIN 2"/>
    <property type="match status" value="1"/>
</dbReference>
<dbReference type="InterPro" id="IPR023214">
    <property type="entry name" value="HAD_sf"/>
</dbReference>
<feature type="binding site" evidence="1">
    <location>
        <position position="251"/>
    </location>
    <ligand>
        <name>Mg(2+)</name>
        <dbReference type="ChEBI" id="CHEBI:18420"/>
    </ligand>
</feature>
<reference evidence="2" key="1">
    <citation type="submission" date="2021-09" db="EMBL/GenBank/DDBJ databases">
        <authorList>
            <consortium name="AG Swart"/>
            <person name="Singh M."/>
            <person name="Singh A."/>
            <person name="Seah K."/>
            <person name="Emmerich C."/>
        </authorList>
    </citation>
    <scope>NUCLEOTIDE SEQUENCE</scope>
    <source>
        <strain evidence="2">ATCC30299</strain>
    </source>
</reference>
<dbReference type="AlphaFoldDB" id="A0AAU9J5L3"/>
<dbReference type="InterPro" id="IPR036412">
    <property type="entry name" value="HAD-like_sf"/>
</dbReference>
<keyword evidence="1" id="KW-0479">Metal-binding</keyword>
<dbReference type="NCBIfam" id="TIGR01460">
    <property type="entry name" value="HAD-SF-IIA"/>
    <property type="match status" value="1"/>
</dbReference>
<dbReference type="Proteomes" id="UP001162131">
    <property type="component" value="Unassembled WGS sequence"/>
</dbReference>
<gene>
    <name evidence="2" type="ORF">BSTOLATCC_MIC28810</name>
</gene>
<keyword evidence="3" id="KW-1185">Reference proteome</keyword>
<proteinExistence type="predicted"/>
<dbReference type="Pfam" id="PF13344">
    <property type="entry name" value="Hydrolase_6"/>
    <property type="match status" value="1"/>
</dbReference>
<evidence type="ECO:0000313" key="2">
    <source>
        <dbReference type="EMBL" id="CAG9321531.1"/>
    </source>
</evidence>
<dbReference type="Pfam" id="PF13242">
    <property type="entry name" value="Hydrolase_like"/>
    <property type="match status" value="1"/>
</dbReference>
<sequence>MTTLYSKVLTNVAQGEMLRALSRIDTFILETEGVIYGGNKLFPLSKQTVSALEQLGKNIIYYPSYTRRSRLSYQKKLHDFGITTSVNQIYTPSSMTAEYMRRFHPEIKKVYLVGGVWAAEELKQAGIKVLEVGDFKEHSNESSKLLEKINSDKDVGAVVVSFDEAFTFQKLTLSALLLERPDIMFIVTSLEPYSIVDGKKYPGVSPLIASISKVSGRKPDLVTCRPNPIMFHMLKENYPEIDPHRTCMVGDSITKDLKFANNSGILSMLTLSGITMPQQLEHVLSQNVDFVIHDFSRIYQILN</sequence>
<accession>A0AAU9J5L3</accession>
<evidence type="ECO:0000313" key="3">
    <source>
        <dbReference type="Proteomes" id="UP001162131"/>
    </source>
</evidence>
<dbReference type="SUPFAM" id="SSF56784">
    <property type="entry name" value="HAD-like"/>
    <property type="match status" value="1"/>
</dbReference>
<protein>
    <submittedName>
        <fullName evidence="2">Uncharacterized protein</fullName>
    </submittedName>
</protein>
<comment type="cofactor">
    <cofactor evidence="1">
        <name>Mg(2+)</name>
        <dbReference type="ChEBI" id="CHEBI:18420"/>
    </cofactor>
    <text evidence="1">Divalent metal ions. Mg(2+) is the most effective.</text>
</comment>
<evidence type="ECO:0000256" key="1">
    <source>
        <dbReference type="PIRSR" id="PIRSR000915-3"/>
    </source>
</evidence>
<dbReference type="GO" id="GO:0016791">
    <property type="term" value="F:phosphatase activity"/>
    <property type="evidence" value="ECO:0007669"/>
    <property type="project" value="TreeGrafter"/>
</dbReference>
<dbReference type="EMBL" id="CAJZBQ010000028">
    <property type="protein sequence ID" value="CAG9321531.1"/>
    <property type="molecule type" value="Genomic_DNA"/>
</dbReference>
<keyword evidence="1" id="KW-0460">Magnesium</keyword>
<dbReference type="InterPro" id="IPR006357">
    <property type="entry name" value="HAD-SF_hydro_IIA"/>
</dbReference>
<organism evidence="2 3">
    <name type="scientific">Blepharisma stoltei</name>
    <dbReference type="NCBI Taxonomy" id="1481888"/>
    <lineage>
        <taxon>Eukaryota</taxon>
        <taxon>Sar</taxon>
        <taxon>Alveolata</taxon>
        <taxon>Ciliophora</taxon>
        <taxon>Postciliodesmatophora</taxon>
        <taxon>Heterotrichea</taxon>
        <taxon>Heterotrichida</taxon>
        <taxon>Blepharismidae</taxon>
        <taxon>Blepharisma</taxon>
    </lineage>
</organism>
<dbReference type="PIRSF" id="PIRSF000915">
    <property type="entry name" value="PGP-type_phosphatase"/>
    <property type="match status" value="1"/>
</dbReference>
<name>A0AAU9J5L3_9CILI</name>
<dbReference type="GO" id="GO:0005737">
    <property type="term" value="C:cytoplasm"/>
    <property type="evidence" value="ECO:0007669"/>
    <property type="project" value="TreeGrafter"/>
</dbReference>
<dbReference type="Gene3D" id="3.40.50.1000">
    <property type="entry name" value="HAD superfamily/HAD-like"/>
    <property type="match status" value="2"/>
</dbReference>
<dbReference type="PANTHER" id="PTHR19288">
    <property type="entry name" value="4-NITROPHENYLPHOSPHATASE-RELATED"/>
    <property type="match status" value="1"/>
</dbReference>
<dbReference type="GO" id="GO:0046872">
    <property type="term" value="F:metal ion binding"/>
    <property type="evidence" value="ECO:0007669"/>
    <property type="project" value="UniProtKB-KW"/>
</dbReference>